<dbReference type="SUPFAM" id="SSF53335">
    <property type="entry name" value="S-adenosyl-L-methionine-dependent methyltransferases"/>
    <property type="match status" value="1"/>
</dbReference>
<evidence type="ECO:0000256" key="3">
    <source>
        <dbReference type="ARBA" id="ARBA00022679"/>
    </source>
</evidence>
<organism evidence="5 6">
    <name type="scientific">Rhodococcus coprophilus</name>
    <dbReference type="NCBI Taxonomy" id="38310"/>
    <lineage>
        <taxon>Bacteria</taxon>
        <taxon>Bacillati</taxon>
        <taxon>Actinomycetota</taxon>
        <taxon>Actinomycetes</taxon>
        <taxon>Mycobacteriales</taxon>
        <taxon>Nocardiaceae</taxon>
        <taxon>Rhodococcus</taxon>
    </lineage>
</organism>
<evidence type="ECO:0000259" key="4">
    <source>
        <dbReference type="Pfam" id="PF08241"/>
    </source>
</evidence>
<dbReference type="Pfam" id="PF08241">
    <property type="entry name" value="Methyltransf_11"/>
    <property type="match status" value="1"/>
</dbReference>
<dbReference type="InterPro" id="IPR029063">
    <property type="entry name" value="SAM-dependent_MTases_sf"/>
</dbReference>
<dbReference type="Gene3D" id="3.40.50.150">
    <property type="entry name" value="Vaccinia Virus protein VP39"/>
    <property type="match status" value="1"/>
</dbReference>
<evidence type="ECO:0000313" key="6">
    <source>
        <dbReference type="Proteomes" id="UP000249091"/>
    </source>
</evidence>
<evidence type="ECO:0000256" key="2">
    <source>
        <dbReference type="ARBA" id="ARBA00022603"/>
    </source>
</evidence>
<dbReference type="InterPro" id="IPR051052">
    <property type="entry name" value="Diverse_substrate_MTase"/>
</dbReference>
<dbReference type="CDD" id="cd02440">
    <property type="entry name" value="AdoMet_MTases"/>
    <property type="match status" value="1"/>
</dbReference>
<dbReference type="GO" id="GO:0008757">
    <property type="term" value="F:S-adenosylmethionine-dependent methyltransferase activity"/>
    <property type="evidence" value="ECO:0007669"/>
    <property type="project" value="InterPro"/>
</dbReference>
<dbReference type="InterPro" id="IPR013216">
    <property type="entry name" value="Methyltransf_11"/>
</dbReference>
<proteinExistence type="inferred from homology"/>
<dbReference type="AlphaFoldDB" id="A0A2X4U319"/>
<evidence type="ECO:0000313" key="5">
    <source>
        <dbReference type="EMBL" id="SQI34206.1"/>
    </source>
</evidence>
<dbReference type="EMBL" id="LS483468">
    <property type="protein sequence ID" value="SQI34206.1"/>
    <property type="molecule type" value="Genomic_DNA"/>
</dbReference>
<dbReference type="PANTHER" id="PTHR44942">
    <property type="entry name" value="METHYLTRANSF_11 DOMAIN-CONTAINING PROTEIN"/>
    <property type="match status" value="1"/>
</dbReference>
<comment type="similarity">
    <text evidence="1">Belongs to the methyltransferase superfamily.</text>
</comment>
<feature type="domain" description="Methyltransferase type 11" evidence="4">
    <location>
        <begin position="46"/>
        <end position="133"/>
    </location>
</feature>
<protein>
    <submittedName>
        <fullName evidence="5">Trans-aconitate methyltransferase</fullName>
    </submittedName>
</protein>
<dbReference type="Proteomes" id="UP000249091">
    <property type="component" value="Chromosome 1"/>
</dbReference>
<dbReference type="KEGG" id="rcr:NCTC10994_02727"/>
<keyword evidence="2 5" id="KW-0489">Methyltransferase</keyword>
<dbReference type="STRING" id="1219011.GCA_001895045_02486"/>
<gene>
    <name evidence="5" type="ORF">NCTC10994_02727</name>
</gene>
<dbReference type="PANTHER" id="PTHR44942:SF4">
    <property type="entry name" value="METHYLTRANSFERASE TYPE 11 DOMAIN-CONTAINING PROTEIN"/>
    <property type="match status" value="1"/>
</dbReference>
<dbReference type="RefSeq" id="WP_072700935.1">
    <property type="nucleotide sequence ID" value="NZ_JAFBBL010000001.1"/>
</dbReference>
<keyword evidence="3 5" id="KW-0808">Transferase</keyword>
<keyword evidence="6" id="KW-1185">Reference proteome</keyword>
<dbReference type="GO" id="GO:0032259">
    <property type="term" value="P:methylation"/>
    <property type="evidence" value="ECO:0007669"/>
    <property type="project" value="UniProtKB-KW"/>
</dbReference>
<reference evidence="5 6" key="1">
    <citation type="submission" date="2018-06" db="EMBL/GenBank/DDBJ databases">
        <authorList>
            <consortium name="Pathogen Informatics"/>
            <person name="Doyle S."/>
        </authorList>
    </citation>
    <scope>NUCLEOTIDE SEQUENCE [LARGE SCALE GENOMIC DNA]</scope>
    <source>
        <strain evidence="5 6">NCTC10994</strain>
    </source>
</reference>
<evidence type="ECO:0000256" key="1">
    <source>
        <dbReference type="ARBA" id="ARBA00008361"/>
    </source>
</evidence>
<sequence>MSEAEEGPPKNWFDRGGEAYARFRPEYPADLARFLASLAPSYGLAVDAGCGNGQLTTQLAPYFDTVVGSDPSVDQLRNAREAEGVRYVVAAAENMPILDRSTALITAAQAAHWFDRRAFYSEVRRIAADQAVLALVSYGVMQFGPDLDARFQDFYRFEIGRYWPPERQLVDSGYADIEFPFTEVQAPPMEIHQEWTVDDTLGYISTWSAVRAVEAAQRTPLLHSFAADLRRLWGEPTRRRRITWPVTVRLGVQ</sequence>
<accession>A0A2X4U319</accession>
<name>A0A2X4U319_9NOCA</name>